<feature type="domain" description="Reverse transcriptase Ty1/copia-type" evidence="1">
    <location>
        <begin position="14"/>
        <end position="92"/>
    </location>
</feature>
<reference evidence="2" key="2">
    <citation type="journal article" date="2024" name="Plant">
        <title>Genomic evolution and insights into agronomic trait innovations of Sesamum species.</title>
        <authorList>
            <person name="Miao H."/>
            <person name="Wang L."/>
            <person name="Qu L."/>
            <person name="Liu H."/>
            <person name="Sun Y."/>
            <person name="Le M."/>
            <person name="Wang Q."/>
            <person name="Wei S."/>
            <person name="Zheng Y."/>
            <person name="Lin W."/>
            <person name="Duan Y."/>
            <person name="Cao H."/>
            <person name="Xiong S."/>
            <person name="Wang X."/>
            <person name="Wei L."/>
            <person name="Li C."/>
            <person name="Ma Q."/>
            <person name="Ju M."/>
            <person name="Zhao R."/>
            <person name="Li G."/>
            <person name="Mu C."/>
            <person name="Tian Q."/>
            <person name="Mei H."/>
            <person name="Zhang T."/>
            <person name="Gao T."/>
            <person name="Zhang H."/>
        </authorList>
    </citation>
    <scope>NUCLEOTIDE SEQUENCE</scope>
    <source>
        <strain evidence="2">G01</strain>
    </source>
</reference>
<dbReference type="EMBL" id="JACGWK010000012">
    <property type="protein sequence ID" value="KAL0323637.1"/>
    <property type="molecule type" value="Genomic_DNA"/>
</dbReference>
<dbReference type="CDD" id="cd09272">
    <property type="entry name" value="RNase_HI_RT_Ty1"/>
    <property type="match status" value="1"/>
</dbReference>
<feature type="domain" description="Reverse transcriptase Ty1/copia-type" evidence="1">
    <location>
        <begin position="100"/>
        <end position="175"/>
    </location>
</feature>
<protein>
    <submittedName>
        <fullName evidence="2">Retrovirus-related Pol polyprotein from transposon TNT 1-94</fullName>
    </submittedName>
</protein>
<evidence type="ECO:0000313" key="2">
    <source>
        <dbReference type="EMBL" id="KAL0323637.1"/>
    </source>
</evidence>
<name>A0AAW2LZU5_9LAMI</name>
<proteinExistence type="predicted"/>
<accession>A0AAW2LZU5</accession>
<sequence length="322" mass="36439">MQVGVQKETNSIKKEGKKFKVRLVAKRYSQQKGIDYDDIFPSVVRHTSIRAVLALVASWDLHLEQIDVNTMFLHGDLEEQIYMEQPDGFTQPGHDHLNLDGGSSIFLLLYVDDMLIVAKSMYDVLALKALLSQEFDMKDLGAATKILGMEIHRDRGSRKRWLSQRGFVEKVLDNAVGYLMYAMVCTRPDLAHAVSQVCKYMSKPVQSIVALSTIETEYMAVAEAAKEALWLSGLSKELGVEQCGVKLHCDSQSVLYLSKNQVYHARTKHIDMRYHKIRELIASGEIILQKVHTSENAADMLTKPLTVDKFNHCLDLLNVYSC</sequence>
<dbReference type="SUPFAM" id="SSF56672">
    <property type="entry name" value="DNA/RNA polymerases"/>
    <property type="match status" value="1"/>
</dbReference>
<reference evidence="2" key="1">
    <citation type="submission" date="2020-06" db="EMBL/GenBank/DDBJ databases">
        <authorList>
            <person name="Li T."/>
            <person name="Hu X."/>
            <person name="Zhang T."/>
            <person name="Song X."/>
            <person name="Zhang H."/>
            <person name="Dai N."/>
            <person name="Sheng W."/>
            <person name="Hou X."/>
            <person name="Wei L."/>
        </authorList>
    </citation>
    <scope>NUCLEOTIDE SEQUENCE</scope>
    <source>
        <strain evidence="2">G01</strain>
        <tissue evidence="2">Leaf</tissue>
    </source>
</reference>
<dbReference type="AlphaFoldDB" id="A0AAW2LZU5"/>
<dbReference type="Pfam" id="PF07727">
    <property type="entry name" value="RVT_2"/>
    <property type="match status" value="2"/>
</dbReference>
<evidence type="ECO:0000259" key="1">
    <source>
        <dbReference type="Pfam" id="PF07727"/>
    </source>
</evidence>
<dbReference type="InterPro" id="IPR013103">
    <property type="entry name" value="RVT_2"/>
</dbReference>
<gene>
    <name evidence="2" type="ORF">Sangu_1983000</name>
</gene>
<dbReference type="InterPro" id="IPR043502">
    <property type="entry name" value="DNA/RNA_pol_sf"/>
</dbReference>
<comment type="caution">
    <text evidence="2">The sequence shown here is derived from an EMBL/GenBank/DDBJ whole genome shotgun (WGS) entry which is preliminary data.</text>
</comment>
<dbReference type="PANTHER" id="PTHR11439">
    <property type="entry name" value="GAG-POL-RELATED RETROTRANSPOSON"/>
    <property type="match status" value="1"/>
</dbReference>
<organism evidence="2">
    <name type="scientific">Sesamum angustifolium</name>
    <dbReference type="NCBI Taxonomy" id="2727405"/>
    <lineage>
        <taxon>Eukaryota</taxon>
        <taxon>Viridiplantae</taxon>
        <taxon>Streptophyta</taxon>
        <taxon>Embryophyta</taxon>
        <taxon>Tracheophyta</taxon>
        <taxon>Spermatophyta</taxon>
        <taxon>Magnoliopsida</taxon>
        <taxon>eudicotyledons</taxon>
        <taxon>Gunneridae</taxon>
        <taxon>Pentapetalae</taxon>
        <taxon>asterids</taxon>
        <taxon>lamiids</taxon>
        <taxon>Lamiales</taxon>
        <taxon>Pedaliaceae</taxon>
        <taxon>Sesamum</taxon>
    </lineage>
</organism>